<reference evidence="5 6" key="2">
    <citation type="submission" date="2018-10" db="EMBL/GenBank/DDBJ databases">
        <authorList>
            <consortium name="Pathogen Informatics"/>
        </authorList>
    </citation>
    <scope>NUCLEOTIDE SEQUENCE [LARGE SCALE GENOMIC DNA]</scope>
</reference>
<evidence type="ECO:0000256" key="2">
    <source>
        <dbReference type="PROSITE-ProRule" id="PRU00168"/>
    </source>
</evidence>
<reference evidence="7" key="1">
    <citation type="submission" date="2016-04" db="UniProtKB">
        <authorList>
            <consortium name="WormBaseParasite"/>
        </authorList>
    </citation>
    <scope>IDENTIFICATION</scope>
</reference>
<dbReference type="Gene3D" id="2.30.29.30">
    <property type="entry name" value="Pleckstrin-homology domain (PH domain)/Phosphotyrosine-binding domain (PTB)"/>
    <property type="match status" value="1"/>
</dbReference>
<evidence type="ECO:0000259" key="4">
    <source>
        <dbReference type="PROSITE" id="PS50009"/>
    </source>
</evidence>
<dbReference type="PROSITE" id="PS50009">
    <property type="entry name" value="RASGEF_CAT"/>
    <property type="match status" value="1"/>
</dbReference>
<dbReference type="Proteomes" id="UP000274131">
    <property type="component" value="Unassembled WGS sequence"/>
</dbReference>
<name>A0A158Q9Q1_ENTVE</name>
<evidence type="ECO:0000256" key="3">
    <source>
        <dbReference type="SAM" id="MobiDB-lite"/>
    </source>
</evidence>
<feature type="domain" description="Ras-GEF" evidence="4">
    <location>
        <begin position="50"/>
        <end position="287"/>
    </location>
</feature>
<dbReference type="PANTHER" id="PTHR23113">
    <property type="entry name" value="GUANINE NUCLEOTIDE EXCHANGE FACTOR"/>
    <property type="match status" value="1"/>
</dbReference>
<protein>
    <submittedName>
        <fullName evidence="7">Ras-GEF domain-containing protein</fullName>
    </submittedName>
</protein>
<dbReference type="InterPro" id="IPR023578">
    <property type="entry name" value="Ras_GEF_dom_sf"/>
</dbReference>
<dbReference type="AlphaFoldDB" id="A0A158Q9Q1"/>
<evidence type="ECO:0000256" key="1">
    <source>
        <dbReference type="ARBA" id="ARBA00022658"/>
    </source>
</evidence>
<dbReference type="PANTHER" id="PTHR23113:SF368">
    <property type="entry name" value="CELL DIVISION CONTROL PROTEIN 25"/>
    <property type="match status" value="1"/>
</dbReference>
<evidence type="ECO:0000313" key="5">
    <source>
        <dbReference type="EMBL" id="VDD87310.1"/>
    </source>
</evidence>
<keyword evidence="6" id="KW-1185">Reference proteome</keyword>
<feature type="compositionally biased region" description="Basic and acidic residues" evidence="3">
    <location>
        <begin position="1"/>
        <end position="10"/>
    </location>
</feature>
<dbReference type="GO" id="GO:0005886">
    <property type="term" value="C:plasma membrane"/>
    <property type="evidence" value="ECO:0007669"/>
    <property type="project" value="TreeGrafter"/>
</dbReference>
<feature type="region of interest" description="Disordered" evidence="3">
    <location>
        <begin position="1"/>
        <end position="30"/>
    </location>
</feature>
<dbReference type="STRING" id="51028.A0A158Q9Q1"/>
<dbReference type="InterPro" id="IPR036964">
    <property type="entry name" value="RASGEF_cat_dom_sf"/>
</dbReference>
<dbReference type="GO" id="GO:0005085">
    <property type="term" value="F:guanyl-nucleotide exchange factor activity"/>
    <property type="evidence" value="ECO:0007669"/>
    <property type="project" value="UniProtKB-KW"/>
</dbReference>
<dbReference type="InterPro" id="IPR001895">
    <property type="entry name" value="RASGEF_cat_dom"/>
</dbReference>
<proteinExistence type="predicted"/>
<accession>A0A158Q9Q1</accession>
<dbReference type="InterPro" id="IPR011993">
    <property type="entry name" value="PH-like_dom_sf"/>
</dbReference>
<dbReference type="EMBL" id="UXUI01007383">
    <property type="protein sequence ID" value="VDD87310.1"/>
    <property type="molecule type" value="Genomic_DNA"/>
</dbReference>
<organism evidence="7">
    <name type="scientific">Enterobius vermicularis</name>
    <name type="common">Human pinworm</name>
    <dbReference type="NCBI Taxonomy" id="51028"/>
    <lineage>
        <taxon>Eukaryota</taxon>
        <taxon>Metazoa</taxon>
        <taxon>Ecdysozoa</taxon>
        <taxon>Nematoda</taxon>
        <taxon>Chromadorea</taxon>
        <taxon>Rhabditida</taxon>
        <taxon>Spirurina</taxon>
        <taxon>Oxyuridomorpha</taxon>
        <taxon>Oxyuroidea</taxon>
        <taxon>Oxyuridae</taxon>
        <taxon>Enterobius</taxon>
    </lineage>
</organism>
<dbReference type="SUPFAM" id="SSF48366">
    <property type="entry name" value="Ras GEF"/>
    <property type="match status" value="1"/>
</dbReference>
<dbReference type="OrthoDB" id="546434at2759"/>
<evidence type="ECO:0000313" key="7">
    <source>
        <dbReference type="WBParaSite" id="EVEC_0000274501-mRNA-1"/>
    </source>
</evidence>
<keyword evidence="1 2" id="KW-0344">Guanine-nucleotide releasing factor</keyword>
<gene>
    <name evidence="5" type="ORF">EVEC_LOCUS2453</name>
</gene>
<evidence type="ECO:0000313" key="6">
    <source>
        <dbReference type="Proteomes" id="UP000274131"/>
    </source>
</evidence>
<dbReference type="GO" id="GO:0007265">
    <property type="term" value="P:Ras protein signal transduction"/>
    <property type="evidence" value="ECO:0007669"/>
    <property type="project" value="TreeGrafter"/>
</dbReference>
<feature type="compositionally biased region" description="Acidic residues" evidence="3">
    <location>
        <begin position="11"/>
        <end position="27"/>
    </location>
</feature>
<dbReference type="Pfam" id="PF00617">
    <property type="entry name" value="RasGEF"/>
    <property type="match status" value="1"/>
</dbReference>
<sequence length="584" mass="67214">MVKKIPCRDDELSEPLSDAEDLGTDDEEKNKGSFCHKEYDPVTFNLLKVRPVDFANQITLLDIAAFKAVTSEELLSGNWSKKNKRVLASNVMKFTDRFNLVCLWCQQEILAYDKPSKRAEVMGHFIKISKQLAMLNNLHSTFAVISALQSHSIHRLKKTWECLNRRELNAFVELAALFDSDRNWERLRQHLENTSLPCIPYLGMFLTDLNFIEAKNSEGIVSGMSVMKNMQAENVVCKIKWFQHSNYDRLPRVECIMKYLKSLQYHEEFVKFIEDNIYKQSLVCEPNPSPKHGTPRMRKAATISRLNFVYSEDARLKVRDVFENFAPKLKNPYLKHAAIGHRKSHSLDAQAVLRLKGHQSEDNLCQCNNTLDGIKQPLTSANFYLASEDGQTFNGTHFSCLSEDTCDNEPSSSQQGLSKDGVFQQISSFRQRMEFINPEICKRNFQKGNFEPALCWQGEVRKIVMRTKGSKPAKLTCSRKCYLELVGSTLSQFEHRVITINCKTERDHYKRKVSRKMIIGENKWKVIGPQCESDTFFEMHHPASGRIYRYVCNSHTAAEAWHSRLLKASDTRGRCEAGDLITFD</sequence>
<dbReference type="Gene3D" id="1.10.840.10">
    <property type="entry name" value="Ras guanine-nucleotide exchange factors catalytic domain"/>
    <property type="match status" value="1"/>
</dbReference>
<dbReference type="InterPro" id="IPR008937">
    <property type="entry name" value="Ras-like_GEF"/>
</dbReference>
<dbReference type="WBParaSite" id="EVEC_0000274501-mRNA-1">
    <property type="protein sequence ID" value="EVEC_0000274501-mRNA-1"/>
    <property type="gene ID" value="EVEC_0000274501"/>
</dbReference>
<dbReference type="SMART" id="SM00147">
    <property type="entry name" value="RasGEF"/>
    <property type="match status" value="1"/>
</dbReference>